<sequence>MGQVHATQEQLNAMANRCNETGEGLALGMARLIERVQALGGSGMRGSANNALQDVSVQLNDGLKKIISALDELSGKMTSAATQYGMNDEDAATEIRQAAAETGDASVMSILRG</sequence>
<gene>
    <name evidence="1" type="ORF">JQX11_21635</name>
</gene>
<dbReference type="Gene3D" id="1.10.287.1060">
    <property type="entry name" value="ESAT-6-like"/>
    <property type="match status" value="1"/>
</dbReference>
<dbReference type="InterPro" id="IPR010310">
    <property type="entry name" value="T7SS_ESAT-6-like"/>
</dbReference>
<reference evidence="1 2" key="1">
    <citation type="submission" date="2021-02" db="EMBL/GenBank/DDBJ databases">
        <authorList>
            <person name="Ra J.-S."/>
        </authorList>
    </citation>
    <scope>NUCLEOTIDE SEQUENCE [LARGE SCALE GENOMIC DNA]</scope>
    <source>
        <strain evidence="1 2">MMS20-R1-14</strain>
    </source>
</reference>
<dbReference type="SUPFAM" id="SSF140453">
    <property type="entry name" value="EsxAB dimer-like"/>
    <property type="match status" value="1"/>
</dbReference>
<name>A0ABS2J0K1_9ACTN</name>
<accession>A0ABS2J0K1</accession>
<keyword evidence="2" id="KW-1185">Reference proteome</keyword>
<comment type="caution">
    <text evidence="1">The sequence shown here is derived from an EMBL/GenBank/DDBJ whole genome shotgun (WGS) entry which is preliminary data.</text>
</comment>
<dbReference type="InterPro" id="IPR036689">
    <property type="entry name" value="ESAT-6-like_sf"/>
</dbReference>
<evidence type="ECO:0000313" key="2">
    <source>
        <dbReference type="Proteomes" id="UP001518872"/>
    </source>
</evidence>
<dbReference type="Proteomes" id="UP001518872">
    <property type="component" value="Unassembled WGS sequence"/>
</dbReference>
<proteinExistence type="predicted"/>
<dbReference type="Pfam" id="PF06013">
    <property type="entry name" value="WXG100"/>
    <property type="match status" value="1"/>
</dbReference>
<dbReference type="EMBL" id="JAFEUC010000011">
    <property type="protein sequence ID" value="MBM7078929.1"/>
    <property type="molecule type" value="Genomic_DNA"/>
</dbReference>
<organism evidence="1 2">
    <name type="scientific">Micromonospora humida</name>
    <dbReference type="NCBI Taxonomy" id="2809018"/>
    <lineage>
        <taxon>Bacteria</taxon>
        <taxon>Bacillati</taxon>
        <taxon>Actinomycetota</taxon>
        <taxon>Actinomycetes</taxon>
        <taxon>Micromonosporales</taxon>
        <taxon>Micromonosporaceae</taxon>
        <taxon>Micromonospora</taxon>
    </lineage>
</organism>
<evidence type="ECO:0000313" key="1">
    <source>
        <dbReference type="EMBL" id="MBM7078929.1"/>
    </source>
</evidence>
<protein>
    <submittedName>
        <fullName evidence="1">WXG100 family type VII secretion target</fullName>
    </submittedName>
</protein>